<comment type="caution">
    <text evidence="3">The sequence shown here is derived from an EMBL/GenBank/DDBJ whole genome shotgun (WGS) entry which is preliminary data.</text>
</comment>
<feature type="compositionally biased region" description="Low complexity" evidence="1">
    <location>
        <begin position="218"/>
        <end position="256"/>
    </location>
</feature>
<evidence type="ECO:0000259" key="2">
    <source>
        <dbReference type="PROSITE" id="PS51166"/>
    </source>
</evidence>
<organism evidence="3 4">
    <name type="scientific">Dunaliella salina</name>
    <name type="common">Green alga</name>
    <name type="synonym">Protococcus salinus</name>
    <dbReference type="NCBI Taxonomy" id="3046"/>
    <lineage>
        <taxon>Eukaryota</taxon>
        <taxon>Viridiplantae</taxon>
        <taxon>Chlorophyta</taxon>
        <taxon>core chlorophytes</taxon>
        <taxon>Chlorophyceae</taxon>
        <taxon>CS clade</taxon>
        <taxon>Chlamydomonadales</taxon>
        <taxon>Dunaliellaceae</taxon>
        <taxon>Dunaliella</taxon>
    </lineage>
</organism>
<reference evidence="3" key="1">
    <citation type="submission" date="2017-08" db="EMBL/GenBank/DDBJ databases">
        <authorList>
            <person name="Polle J.E."/>
            <person name="Barry K."/>
            <person name="Cushman J."/>
            <person name="Schmutz J."/>
            <person name="Tran D."/>
            <person name="Hathwaick L.T."/>
            <person name="Yim W.C."/>
            <person name="Jenkins J."/>
            <person name="Mckie-Krisberg Z.M."/>
            <person name="Prochnik S."/>
            <person name="Lindquist E."/>
            <person name="Dockter R.B."/>
            <person name="Adam C."/>
            <person name="Molina H."/>
            <person name="Bunkerborg J."/>
            <person name="Jin E."/>
            <person name="Buchheim M."/>
            <person name="Magnuson J."/>
        </authorList>
    </citation>
    <scope>NUCLEOTIDE SEQUENCE</scope>
    <source>
        <strain evidence="3">CCAP 19/18</strain>
    </source>
</reference>
<feature type="compositionally biased region" description="Polar residues" evidence="1">
    <location>
        <begin position="198"/>
        <end position="210"/>
    </location>
</feature>
<feature type="compositionally biased region" description="Low complexity" evidence="1">
    <location>
        <begin position="264"/>
        <end position="290"/>
    </location>
</feature>
<evidence type="ECO:0000313" key="4">
    <source>
        <dbReference type="Proteomes" id="UP000815325"/>
    </source>
</evidence>
<dbReference type="SMART" id="SM01065">
    <property type="entry name" value="CBM_2"/>
    <property type="match status" value="1"/>
</dbReference>
<dbReference type="Proteomes" id="UP000815325">
    <property type="component" value="Unassembled WGS sequence"/>
</dbReference>
<feature type="domain" description="CBM20" evidence="2">
    <location>
        <begin position="48"/>
        <end position="153"/>
    </location>
</feature>
<proteinExistence type="predicted"/>
<feature type="region of interest" description="Disordered" evidence="1">
    <location>
        <begin position="165"/>
        <end position="389"/>
    </location>
</feature>
<name>A0ABQ7G7E5_DUNSA</name>
<evidence type="ECO:0000313" key="3">
    <source>
        <dbReference type="EMBL" id="KAF5830521.1"/>
    </source>
</evidence>
<dbReference type="PROSITE" id="PS51166">
    <property type="entry name" value="CBM20"/>
    <property type="match status" value="1"/>
</dbReference>
<evidence type="ECO:0000256" key="1">
    <source>
        <dbReference type="SAM" id="MobiDB-lite"/>
    </source>
</evidence>
<dbReference type="Gene3D" id="2.60.40.10">
    <property type="entry name" value="Immunoglobulins"/>
    <property type="match status" value="1"/>
</dbReference>
<dbReference type="EMBL" id="MU070033">
    <property type="protein sequence ID" value="KAF5830521.1"/>
    <property type="molecule type" value="Genomic_DNA"/>
</dbReference>
<keyword evidence="4" id="KW-1185">Reference proteome</keyword>
<feature type="compositionally biased region" description="Polar residues" evidence="1">
    <location>
        <begin position="337"/>
        <end position="351"/>
    </location>
</feature>
<dbReference type="InterPro" id="IPR013784">
    <property type="entry name" value="Carb-bd-like_fold"/>
</dbReference>
<dbReference type="SUPFAM" id="SSF49452">
    <property type="entry name" value="Starch-binding domain-like"/>
    <property type="match status" value="1"/>
</dbReference>
<gene>
    <name evidence="3" type="ORF">DUNSADRAFT_14391</name>
</gene>
<dbReference type="Pfam" id="PF00686">
    <property type="entry name" value="CBM_20"/>
    <property type="match status" value="1"/>
</dbReference>
<protein>
    <recommendedName>
        <fullName evidence="2">CBM20 domain-containing protein</fullName>
    </recommendedName>
</protein>
<dbReference type="InterPro" id="IPR013783">
    <property type="entry name" value="Ig-like_fold"/>
</dbReference>
<sequence>MLRCGRLARHASTSVSSVPLQHGLNRLLTRSRASSGESLEIQEWHRIAQEARLVLVRWTVHRPLHWGECMGILGSSEGLGSWCRSPDSIVRMSWLQGDNWKADVWLPCGDVEYKYLVTSENGEFKEWQQVPQNKSISLFSEVLVYDVVDSWDSPDHVKLSTVAAPPMAHGSKQGEGAQRQQGRSVDAPDAPAPAPATVAQQQRRSPQDSDNWGDKRQGSNAEASGAGSGAMVSGSSSSKRGSGNSSSSSSSSSSNGSGMGAGSSGQSSSGNGLNRSSNTSSSSSSNDSGNVPRDNRYIRGNQMGKSGLPPRGLHHPQDQHQQHQHLSQGVRGGMLEGSSSAPGGRSNGLQASSSSSSSDNGGSPAVDSRNGWRGVREGIGGEDATNIGDSRYRSVVGGNSNSDVMGGAMLGAKSNVLAADTSRSSLSSRFQQAVLIPIQLCAW</sequence>
<accession>A0ABQ7G7E5</accession>
<dbReference type="InterPro" id="IPR002044">
    <property type="entry name" value="CBM20"/>
</dbReference>